<dbReference type="STRING" id="1464123.SAMN05444126_10711"/>
<keyword evidence="1" id="KW-1133">Transmembrane helix</keyword>
<organism evidence="2 3">
    <name type="scientific">Salisediminibacterium halotolerans</name>
    <dbReference type="NCBI Taxonomy" id="517425"/>
    <lineage>
        <taxon>Bacteria</taxon>
        <taxon>Bacillati</taxon>
        <taxon>Bacillota</taxon>
        <taxon>Bacilli</taxon>
        <taxon>Bacillales</taxon>
        <taxon>Bacillaceae</taxon>
        <taxon>Salisediminibacterium</taxon>
    </lineage>
</organism>
<protein>
    <submittedName>
        <fullName evidence="2">Uncharacterized protein</fullName>
    </submittedName>
</protein>
<dbReference type="AlphaFoldDB" id="A0A1H9SK17"/>
<feature type="transmembrane region" description="Helical" evidence="1">
    <location>
        <begin position="44"/>
        <end position="63"/>
    </location>
</feature>
<proteinExistence type="predicted"/>
<keyword evidence="1" id="KW-0812">Transmembrane</keyword>
<reference evidence="3" key="1">
    <citation type="submission" date="2016-10" db="EMBL/GenBank/DDBJ databases">
        <authorList>
            <person name="de Groot N.N."/>
        </authorList>
    </citation>
    <scope>NUCLEOTIDE SEQUENCE [LARGE SCALE GENOMIC DNA]</scope>
    <source>
        <strain evidence="3">10nlg</strain>
    </source>
</reference>
<keyword evidence="1" id="KW-0472">Membrane</keyword>
<dbReference type="Proteomes" id="UP000199318">
    <property type="component" value="Unassembled WGS sequence"/>
</dbReference>
<evidence type="ECO:0000256" key="1">
    <source>
        <dbReference type="SAM" id="Phobius"/>
    </source>
</evidence>
<evidence type="ECO:0000313" key="3">
    <source>
        <dbReference type="Proteomes" id="UP000199318"/>
    </source>
</evidence>
<evidence type="ECO:0000313" key="2">
    <source>
        <dbReference type="EMBL" id="SER84589.1"/>
    </source>
</evidence>
<name>A0A1H9SK17_9BACI</name>
<accession>A0A1H9SK17</accession>
<comment type="caution">
    <text evidence="2">The sequence shown here is derived from an EMBL/GenBank/DDBJ whole genome shotgun (WGS) entry which is preliminary data.</text>
</comment>
<dbReference type="RefSeq" id="WP_093072441.1">
    <property type="nucleotide sequence ID" value="NZ_FOGV01000007.1"/>
</dbReference>
<dbReference type="EMBL" id="FOGV01000007">
    <property type="protein sequence ID" value="SER84589.1"/>
    <property type="molecule type" value="Genomic_DNA"/>
</dbReference>
<dbReference type="OrthoDB" id="9988460at2"/>
<keyword evidence="3" id="KW-1185">Reference proteome</keyword>
<gene>
    <name evidence="2" type="ORF">SAMN05444126_10711</name>
</gene>
<sequence length="313" mass="36104">MKHLNDWRSLQRLPREKGAKEATWRKIEERLNEHPSRKRPNFKLSAIAGAAVVLLTVLIWTGFPETEQQSNLLPYDQFEDLDHIALSPGDASGADFILERYTETTFQTNDSILMDRLLTPLIESAEKINDEHVDFEPSMHLLAASAETEGTLIYLDPRPEKLLAATANSPDEIYELPADYSTDVKQLYEFRPDLEAGDGQIVEIEEADSLFHNQEIDYYEIESDSSNAVSRLHKPFYNSDNVSWITLEKADIPNESEEVSIEMELNGQHYRWDLTQTQDNIYFHLDDGTVLVYDEEEIGEYWRAFKDQAEPKE</sequence>